<sequence length="309" mass="33373">MFHDMSPEAQSCPDGQKLMAQTRINGAGSFQWSQCSQSSYENFINQKTCLNDLPASQRVEISKRIGYEYDANEQCKLYSPDTQYACVESQLNALGRTLRDICGVLHCVNEDGVCKPTPLPSADGTRCGHDGEECQQGKCTTVESANGIPGDAQVPMNGGWSDWISPDCSRTCGGGVQIQYDYVITQSDAKRYQLCSIQPCVSSQMDYRNDQCAKLFGPDSTALTTSGTGDILCQMNCFNANLDITQGNGVYEDGTRCGGDFDVCVDGYCEAFGCDGVHNSPVSMDKCGICDGNGQSCKNEGIYNVGFPG</sequence>
<dbReference type="PANTHER" id="PTHR13723:SF20">
    <property type="entry name" value="A DISINTEGRIN AND METALLOPROTEINASE WITH THROMBOSPONDIN MOTIFS 13"/>
    <property type="match status" value="1"/>
</dbReference>
<dbReference type="OrthoDB" id="412680at2759"/>
<dbReference type="GO" id="GO:0031012">
    <property type="term" value="C:extracellular matrix"/>
    <property type="evidence" value="ECO:0007669"/>
    <property type="project" value="TreeGrafter"/>
</dbReference>
<feature type="disulfide bond" evidence="9">
    <location>
        <begin position="127"/>
        <end position="139"/>
    </location>
</feature>
<keyword evidence="13" id="KW-1185">Reference proteome</keyword>
<organism evidence="12 13">
    <name type="scientific">Stichopus japonicus</name>
    <name type="common">Sea cucumber</name>
    <dbReference type="NCBI Taxonomy" id="307972"/>
    <lineage>
        <taxon>Eukaryota</taxon>
        <taxon>Metazoa</taxon>
        <taxon>Echinodermata</taxon>
        <taxon>Eleutherozoa</taxon>
        <taxon>Echinozoa</taxon>
        <taxon>Holothuroidea</taxon>
        <taxon>Aspidochirotacea</taxon>
        <taxon>Aspidochirotida</taxon>
        <taxon>Stichopodidae</taxon>
        <taxon>Apostichopus</taxon>
    </lineage>
</organism>
<dbReference type="Gene3D" id="3.40.390.10">
    <property type="entry name" value="Collagenase (Catalytic Domain)"/>
    <property type="match status" value="1"/>
</dbReference>
<dbReference type="InterPro" id="IPR041645">
    <property type="entry name" value="ADAMTS_CR_2"/>
</dbReference>
<evidence type="ECO:0000256" key="9">
    <source>
        <dbReference type="PIRSR" id="PIRSR613273-3"/>
    </source>
</evidence>
<dbReference type="PANTHER" id="PTHR13723">
    <property type="entry name" value="ADAMTS A DISINTEGRIN AND METALLOPROTEASE WITH THROMBOSPONDIN MOTIFS PROTEASE"/>
    <property type="match status" value="1"/>
</dbReference>
<dbReference type="PROSITE" id="PS50092">
    <property type="entry name" value="TSP1"/>
    <property type="match status" value="1"/>
</dbReference>
<dbReference type="AlphaFoldDB" id="A0A2G8K8C9"/>
<dbReference type="GO" id="GO:0007229">
    <property type="term" value="P:integrin-mediated signaling pathway"/>
    <property type="evidence" value="ECO:0007669"/>
    <property type="project" value="UniProtKB-KW"/>
</dbReference>
<evidence type="ECO:0000313" key="13">
    <source>
        <dbReference type="Proteomes" id="UP000230750"/>
    </source>
</evidence>
<feature type="non-terminal residue" evidence="12">
    <location>
        <position position="309"/>
    </location>
</feature>
<evidence type="ECO:0000256" key="6">
    <source>
        <dbReference type="ARBA" id="ARBA00023157"/>
    </source>
</evidence>
<dbReference type="Gene3D" id="3.40.1620.60">
    <property type="match status" value="1"/>
</dbReference>
<comment type="caution">
    <text evidence="12">The sequence shown here is derived from an EMBL/GenBank/DDBJ whole genome shotgun (WGS) entry which is preliminary data.</text>
</comment>
<evidence type="ECO:0000259" key="10">
    <source>
        <dbReference type="Pfam" id="PF17771"/>
    </source>
</evidence>
<feature type="domain" description="ADAMTS/ADAMTS-like cysteine-rich" evidence="11">
    <location>
        <begin position="227"/>
        <end position="297"/>
    </location>
</feature>
<keyword evidence="7" id="KW-0325">Glycoprotein</keyword>
<dbReference type="GO" id="GO:0005576">
    <property type="term" value="C:extracellular region"/>
    <property type="evidence" value="ECO:0007669"/>
    <property type="project" value="UniProtKB-SubCell"/>
</dbReference>
<comment type="subcellular location">
    <subcellularLocation>
        <location evidence="1">Secreted</location>
    </subcellularLocation>
</comment>
<dbReference type="InterPro" id="IPR036383">
    <property type="entry name" value="TSP1_rpt_sf"/>
</dbReference>
<evidence type="ECO:0000256" key="1">
    <source>
        <dbReference type="ARBA" id="ARBA00004613"/>
    </source>
</evidence>
<dbReference type="PRINTS" id="PR01857">
    <property type="entry name" value="ADAMTSFAMILY"/>
</dbReference>
<feature type="disulfide bond" evidence="9">
    <location>
        <begin position="102"/>
        <end position="134"/>
    </location>
</feature>
<feature type="binding site" evidence="8">
    <location>
        <position position="52"/>
    </location>
    <ligand>
        <name>Ca(2+)</name>
        <dbReference type="ChEBI" id="CHEBI:29108"/>
        <label>1</label>
    </ligand>
</feature>
<dbReference type="Gene3D" id="2.20.100.10">
    <property type="entry name" value="Thrombospondin type-1 (TSP1) repeat"/>
    <property type="match status" value="1"/>
</dbReference>
<gene>
    <name evidence="12" type="ORF">BSL78_18933</name>
</gene>
<dbReference type="InterPro" id="IPR045371">
    <property type="entry name" value="ADAMTS_CR_3"/>
</dbReference>
<dbReference type="STRING" id="307972.A0A2G8K8C9"/>
<evidence type="ECO:0000259" key="11">
    <source>
        <dbReference type="Pfam" id="PF19236"/>
    </source>
</evidence>
<dbReference type="GO" id="GO:0030198">
    <property type="term" value="P:extracellular matrix organization"/>
    <property type="evidence" value="ECO:0007669"/>
    <property type="project" value="InterPro"/>
</dbReference>
<keyword evidence="5" id="KW-0862">Zinc</keyword>
<evidence type="ECO:0000256" key="4">
    <source>
        <dbReference type="ARBA" id="ARBA00022801"/>
    </source>
</evidence>
<evidence type="ECO:0000313" key="12">
    <source>
        <dbReference type="EMBL" id="PIK44209.1"/>
    </source>
</evidence>
<keyword evidence="6 9" id="KW-1015">Disulfide bond</keyword>
<evidence type="ECO:0000256" key="5">
    <source>
        <dbReference type="ARBA" id="ARBA00022833"/>
    </source>
</evidence>
<keyword evidence="2" id="KW-0964">Secreted</keyword>
<dbReference type="Pfam" id="PF19236">
    <property type="entry name" value="ADAMTS_CR_3"/>
    <property type="match status" value="1"/>
</dbReference>
<name>A0A2G8K8C9_STIJA</name>
<evidence type="ECO:0000256" key="2">
    <source>
        <dbReference type="ARBA" id="ARBA00022525"/>
    </source>
</evidence>
<dbReference type="InterPro" id="IPR050439">
    <property type="entry name" value="ADAMTS_ADAMTS-like"/>
</dbReference>
<accession>A0A2G8K8C9</accession>
<dbReference type="GO" id="GO:0046872">
    <property type="term" value="F:metal ion binding"/>
    <property type="evidence" value="ECO:0007669"/>
    <property type="project" value="UniProtKB-KW"/>
</dbReference>
<dbReference type="InterPro" id="IPR013273">
    <property type="entry name" value="ADAMTS/ADAMTS-like"/>
</dbReference>
<keyword evidence="12" id="KW-0401">Integrin</keyword>
<dbReference type="InterPro" id="IPR000884">
    <property type="entry name" value="TSP1_rpt"/>
</dbReference>
<dbReference type="SUPFAM" id="SSF82895">
    <property type="entry name" value="TSP-1 type 1 repeat"/>
    <property type="match status" value="1"/>
</dbReference>
<protein>
    <submittedName>
        <fullName evidence="12">Putative A disintegrin and metalloproteinase with thrombospondin motifs 13</fullName>
    </submittedName>
</protein>
<keyword evidence="4" id="KW-0378">Hydrolase</keyword>
<keyword evidence="3 8" id="KW-0479">Metal-binding</keyword>
<dbReference type="EMBL" id="MRZV01000791">
    <property type="protein sequence ID" value="PIK44209.1"/>
    <property type="molecule type" value="Genomic_DNA"/>
</dbReference>
<evidence type="ECO:0000256" key="8">
    <source>
        <dbReference type="PIRSR" id="PIRSR613273-2"/>
    </source>
</evidence>
<dbReference type="GO" id="GO:0006508">
    <property type="term" value="P:proteolysis"/>
    <property type="evidence" value="ECO:0007669"/>
    <property type="project" value="TreeGrafter"/>
</dbReference>
<dbReference type="Pfam" id="PF17771">
    <property type="entry name" value="ADAMTS_CR_2"/>
    <property type="match status" value="1"/>
</dbReference>
<keyword evidence="8" id="KW-0106">Calcium</keyword>
<feature type="disulfide bond" evidence="9">
    <location>
        <begin position="172"/>
        <end position="200"/>
    </location>
</feature>
<feature type="disulfide bond" evidence="9">
    <location>
        <begin position="168"/>
        <end position="195"/>
    </location>
</feature>
<evidence type="ECO:0000256" key="7">
    <source>
        <dbReference type="ARBA" id="ARBA00023180"/>
    </source>
</evidence>
<dbReference type="GO" id="GO:0004222">
    <property type="term" value="F:metalloendopeptidase activity"/>
    <property type="evidence" value="ECO:0007669"/>
    <property type="project" value="TreeGrafter"/>
</dbReference>
<feature type="non-terminal residue" evidence="12">
    <location>
        <position position="1"/>
    </location>
</feature>
<evidence type="ECO:0000256" key="3">
    <source>
        <dbReference type="ARBA" id="ARBA00022723"/>
    </source>
</evidence>
<feature type="disulfide bond" evidence="9">
    <location>
        <begin position="86"/>
        <end position="114"/>
    </location>
</feature>
<proteinExistence type="predicted"/>
<feature type="domain" description="ADAMTS cysteine-rich" evidence="10">
    <location>
        <begin position="66"/>
        <end position="140"/>
    </location>
</feature>
<dbReference type="InterPro" id="IPR024079">
    <property type="entry name" value="MetalloPept_cat_dom_sf"/>
</dbReference>
<feature type="binding site" evidence="8">
    <location>
        <position position="52"/>
    </location>
    <ligand>
        <name>Ca(2+)</name>
        <dbReference type="ChEBI" id="CHEBI:29108"/>
        <label>2</label>
    </ligand>
</feature>
<feature type="binding site" evidence="8">
    <location>
        <position position="49"/>
    </location>
    <ligand>
        <name>Ca(2+)</name>
        <dbReference type="ChEBI" id="CHEBI:29108"/>
        <label>1</label>
    </ligand>
</feature>
<feature type="disulfide bond" evidence="9">
    <location>
        <begin position="75"/>
        <end position="107"/>
    </location>
</feature>
<reference evidence="12 13" key="1">
    <citation type="journal article" date="2017" name="PLoS Biol.">
        <title>The sea cucumber genome provides insights into morphological evolution and visceral regeneration.</title>
        <authorList>
            <person name="Zhang X."/>
            <person name="Sun L."/>
            <person name="Yuan J."/>
            <person name="Sun Y."/>
            <person name="Gao Y."/>
            <person name="Zhang L."/>
            <person name="Li S."/>
            <person name="Dai H."/>
            <person name="Hamel J.F."/>
            <person name="Liu C."/>
            <person name="Yu Y."/>
            <person name="Liu S."/>
            <person name="Lin W."/>
            <person name="Guo K."/>
            <person name="Jin S."/>
            <person name="Xu P."/>
            <person name="Storey K.B."/>
            <person name="Huan P."/>
            <person name="Zhang T."/>
            <person name="Zhou Y."/>
            <person name="Zhang J."/>
            <person name="Lin C."/>
            <person name="Li X."/>
            <person name="Xing L."/>
            <person name="Huo D."/>
            <person name="Sun M."/>
            <person name="Wang L."/>
            <person name="Mercier A."/>
            <person name="Li F."/>
            <person name="Yang H."/>
            <person name="Xiang J."/>
        </authorList>
    </citation>
    <scope>NUCLEOTIDE SEQUENCE [LARGE SCALE GENOMIC DNA]</scope>
    <source>
        <strain evidence="12">Shaxun</strain>
        <tissue evidence="12">Muscle</tissue>
    </source>
</reference>
<dbReference type="Proteomes" id="UP000230750">
    <property type="component" value="Unassembled WGS sequence"/>
</dbReference>